<evidence type="ECO:0000256" key="3">
    <source>
        <dbReference type="ARBA" id="ARBA00023002"/>
    </source>
</evidence>
<dbReference type="Gene3D" id="3.40.30.10">
    <property type="entry name" value="Glutaredoxin"/>
    <property type="match status" value="1"/>
</dbReference>
<dbReference type="EMBL" id="CP036434">
    <property type="protein sequence ID" value="QDV08737.1"/>
    <property type="molecule type" value="Genomic_DNA"/>
</dbReference>
<proteinExistence type="inferred from homology"/>
<dbReference type="InterPro" id="IPR000889">
    <property type="entry name" value="Glutathione_peroxidase"/>
</dbReference>
<comment type="similarity">
    <text evidence="1 4">Belongs to the glutathione peroxidase family.</text>
</comment>
<dbReference type="PROSITE" id="PS51355">
    <property type="entry name" value="GLUTATHIONE_PEROXID_3"/>
    <property type="match status" value="1"/>
</dbReference>
<dbReference type="PRINTS" id="PR01011">
    <property type="entry name" value="GLUTPROXDASE"/>
</dbReference>
<dbReference type="AlphaFoldDB" id="A0A518EXE1"/>
<keyword evidence="9" id="KW-1185">Reference proteome</keyword>
<accession>A0A518EXE1</accession>
<dbReference type="Pfam" id="PF00255">
    <property type="entry name" value="GSHPx"/>
    <property type="match status" value="1"/>
</dbReference>
<dbReference type="PROSITE" id="PS51352">
    <property type="entry name" value="THIOREDOXIN_2"/>
    <property type="match status" value="1"/>
</dbReference>
<dbReference type="CDD" id="cd00340">
    <property type="entry name" value="GSH_Peroxidase"/>
    <property type="match status" value="1"/>
</dbReference>
<dbReference type="Proteomes" id="UP000320390">
    <property type="component" value="Chromosome"/>
</dbReference>
<dbReference type="PANTHER" id="PTHR11592">
    <property type="entry name" value="GLUTATHIONE PEROXIDASE"/>
    <property type="match status" value="1"/>
</dbReference>
<dbReference type="InterPro" id="IPR013766">
    <property type="entry name" value="Thioredoxin_domain"/>
</dbReference>
<dbReference type="GO" id="GO:0034599">
    <property type="term" value="P:cellular response to oxidative stress"/>
    <property type="evidence" value="ECO:0007669"/>
    <property type="project" value="TreeGrafter"/>
</dbReference>
<gene>
    <name evidence="8" type="primary">gpx1</name>
    <name evidence="8" type="ORF">Poly30_42910</name>
</gene>
<organism evidence="8 9">
    <name type="scientific">Saltatorellus ferox</name>
    <dbReference type="NCBI Taxonomy" id="2528018"/>
    <lineage>
        <taxon>Bacteria</taxon>
        <taxon>Pseudomonadati</taxon>
        <taxon>Planctomycetota</taxon>
        <taxon>Planctomycetia</taxon>
        <taxon>Planctomycetia incertae sedis</taxon>
        <taxon>Saltatorellus</taxon>
    </lineage>
</organism>
<keyword evidence="6" id="KW-0732">Signal</keyword>
<evidence type="ECO:0000313" key="8">
    <source>
        <dbReference type="EMBL" id="QDV08737.1"/>
    </source>
</evidence>
<reference evidence="8 9" key="1">
    <citation type="submission" date="2019-02" db="EMBL/GenBank/DDBJ databases">
        <title>Deep-cultivation of Planctomycetes and their phenomic and genomic characterization uncovers novel biology.</title>
        <authorList>
            <person name="Wiegand S."/>
            <person name="Jogler M."/>
            <person name="Boedeker C."/>
            <person name="Pinto D."/>
            <person name="Vollmers J."/>
            <person name="Rivas-Marin E."/>
            <person name="Kohn T."/>
            <person name="Peeters S.H."/>
            <person name="Heuer A."/>
            <person name="Rast P."/>
            <person name="Oberbeckmann S."/>
            <person name="Bunk B."/>
            <person name="Jeske O."/>
            <person name="Meyerdierks A."/>
            <person name="Storesund J.E."/>
            <person name="Kallscheuer N."/>
            <person name="Luecker S."/>
            <person name="Lage O.M."/>
            <person name="Pohl T."/>
            <person name="Merkel B.J."/>
            <person name="Hornburger P."/>
            <person name="Mueller R.-W."/>
            <person name="Bruemmer F."/>
            <person name="Labrenz M."/>
            <person name="Spormann A.M."/>
            <person name="Op den Camp H."/>
            <person name="Overmann J."/>
            <person name="Amann R."/>
            <person name="Jetten M.S.M."/>
            <person name="Mascher T."/>
            <person name="Medema M.H."/>
            <person name="Devos D.P."/>
            <person name="Kaster A.-K."/>
            <person name="Ovreas L."/>
            <person name="Rohde M."/>
            <person name="Galperin M.Y."/>
            <person name="Jogler C."/>
        </authorList>
    </citation>
    <scope>NUCLEOTIDE SEQUENCE [LARGE SCALE GENOMIC DNA]</scope>
    <source>
        <strain evidence="8 9">Poly30</strain>
    </source>
</reference>
<evidence type="ECO:0000256" key="5">
    <source>
        <dbReference type="SAM" id="MobiDB-lite"/>
    </source>
</evidence>
<dbReference type="PANTHER" id="PTHR11592:SF78">
    <property type="entry name" value="GLUTATHIONE PEROXIDASE"/>
    <property type="match status" value="1"/>
</dbReference>
<keyword evidence="2 4" id="KW-0575">Peroxidase</keyword>
<evidence type="ECO:0000256" key="6">
    <source>
        <dbReference type="SAM" id="SignalP"/>
    </source>
</evidence>
<dbReference type="GO" id="GO:0004601">
    <property type="term" value="F:peroxidase activity"/>
    <property type="evidence" value="ECO:0007669"/>
    <property type="project" value="UniProtKB-KW"/>
</dbReference>
<dbReference type="InterPro" id="IPR036249">
    <property type="entry name" value="Thioredoxin-like_sf"/>
</dbReference>
<evidence type="ECO:0000256" key="1">
    <source>
        <dbReference type="ARBA" id="ARBA00006926"/>
    </source>
</evidence>
<feature type="region of interest" description="Disordered" evidence="5">
    <location>
        <begin position="22"/>
        <end position="51"/>
    </location>
</feature>
<evidence type="ECO:0000256" key="2">
    <source>
        <dbReference type="ARBA" id="ARBA00022559"/>
    </source>
</evidence>
<sequence precursor="true">MRYLTLAAPAALLILASCGSPASPGETEGASSPASSEATQPEARSTEASMTLPEIPSESVYALSMNTLGGEPVDLSKYAGKVTVFVNVASKCGYTPQYADLQKLSEELGGEDFALVGIPSNDFGGQEPGTAEEIQAFCSENYGVTFDMLEKVGTKEGDSAIFDALATMTGKRPGWNFCKYVVSKDGTSALFFESKAKPTGPELRGAIDKMASL</sequence>
<feature type="signal peptide" evidence="6">
    <location>
        <begin position="1"/>
        <end position="22"/>
    </location>
</feature>
<dbReference type="SUPFAM" id="SSF52833">
    <property type="entry name" value="Thioredoxin-like"/>
    <property type="match status" value="1"/>
</dbReference>
<feature type="compositionally biased region" description="Polar residues" evidence="5">
    <location>
        <begin position="29"/>
        <end position="49"/>
    </location>
</feature>
<keyword evidence="3 4" id="KW-0560">Oxidoreductase</keyword>
<name>A0A518EXE1_9BACT</name>
<evidence type="ECO:0000256" key="4">
    <source>
        <dbReference type="RuleBase" id="RU000499"/>
    </source>
</evidence>
<evidence type="ECO:0000259" key="7">
    <source>
        <dbReference type="PROSITE" id="PS51352"/>
    </source>
</evidence>
<protein>
    <recommendedName>
        <fullName evidence="4">Glutathione peroxidase</fullName>
    </recommendedName>
</protein>
<dbReference type="PROSITE" id="PS51257">
    <property type="entry name" value="PROKAR_LIPOPROTEIN"/>
    <property type="match status" value="1"/>
</dbReference>
<evidence type="ECO:0000313" key="9">
    <source>
        <dbReference type="Proteomes" id="UP000320390"/>
    </source>
</evidence>
<feature type="chain" id="PRO_5021856075" description="Glutathione peroxidase" evidence="6">
    <location>
        <begin position="23"/>
        <end position="213"/>
    </location>
</feature>
<feature type="domain" description="Thioredoxin" evidence="7">
    <location>
        <begin position="54"/>
        <end position="212"/>
    </location>
</feature>